<evidence type="ECO:0000256" key="5">
    <source>
        <dbReference type="ARBA" id="ARBA00038359"/>
    </source>
</evidence>
<evidence type="ECO:0000313" key="10">
    <source>
        <dbReference type="Proteomes" id="UP000001294"/>
    </source>
</evidence>
<evidence type="ECO:0000256" key="7">
    <source>
        <dbReference type="SAM" id="Phobius"/>
    </source>
</evidence>
<dbReference type="OrthoDB" id="10017208at2759"/>
<feature type="domain" description="Rhodopsin" evidence="8">
    <location>
        <begin position="36"/>
        <end position="269"/>
    </location>
</feature>
<organism evidence="9 10">
    <name type="scientific">Talaromyces marneffei (strain ATCC 18224 / CBS 334.59 / QM 7333)</name>
    <name type="common">Penicillium marneffei</name>
    <dbReference type="NCBI Taxonomy" id="441960"/>
    <lineage>
        <taxon>Eukaryota</taxon>
        <taxon>Fungi</taxon>
        <taxon>Dikarya</taxon>
        <taxon>Ascomycota</taxon>
        <taxon>Pezizomycotina</taxon>
        <taxon>Eurotiomycetes</taxon>
        <taxon>Eurotiomycetidae</taxon>
        <taxon>Eurotiales</taxon>
        <taxon>Trichocomaceae</taxon>
        <taxon>Talaromyces</taxon>
        <taxon>Talaromyces sect. Talaromyces</taxon>
    </lineage>
</organism>
<dbReference type="EMBL" id="DS995900">
    <property type="protein sequence ID" value="EEA25309.1"/>
    <property type="molecule type" value="Genomic_DNA"/>
</dbReference>
<evidence type="ECO:0000256" key="4">
    <source>
        <dbReference type="ARBA" id="ARBA00023136"/>
    </source>
</evidence>
<dbReference type="InterPro" id="IPR052337">
    <property type="entry name" value="SAT4-like"/>
</dbReference>
<feature type="compositionally biased region" description="Polar residues" evidence="6">
    <location>
        <begin position="279"/>
        <end position="299"/>
    </location>
</feature>
<dbReference type="InterPro" id="IPR049326">
    <property type="entry name" value="Rhodopsin_dom_fungi"/>
</dbReference>
<dbReference type="PhylomeDB" id="B6QAQ1"/>
<dbReference type="HOGENOM" id="CLU_028200_0_4_1"/>
<dbReference type="VEuPathDB" id="FungiDB:PMAA_064240"/>
<keyword evidence="10" id="KW-1185">Reference proteome</keyword>
<keyword evidence="3 7" id="KW-1133">Transmembrane helix</keyword>
<comment type="similarity">
    <text evidence="5">Belongs to the SAT4 family.</text>
</comment>
<feature type="transmembrane region" description="Helical" evidence="7">
    <location>
        <begin position="209"/>
        <end position="230"/>
    </location>
</feature>
<evidence type="ECO:0000313" key="9">
    <source>
        <dbReference type="EMBL" id="EEA25309.1"/>
    </source>
</evidence>
<evidence type="ECO:0000259" key="8">
    <source>
        <dbReference type="Pfam" id="PF20684"/>
    </source>
</evidence>
<feature type="transmembrane region" description="Helical" evidence="7">
    <location>
        <begin position="20"/>
        <end position="40"/>
    </location>
</feature>
<feature type="transmembrane region" description="Helical" evidence="7">
    <location>
        <begin position="95"/>
        <end position="119"/>
    </location>
</feature>
<name>B6QAQ1_TALMQ</name>
<sequence length="397" mass="43723">MGWVYNLATPNAPTNAPQLVAILSIFAIAALLAVLLRFYARFYTNRKPWIDDYTSLVSTLLLIAYCSLAIGQTRWGLGLSPADFPPEDIIPFGKIQYAGGPIYTLALLGFKLALLTSYLRIGGFVLFYRRILYGLIVICICNSITFTLLICFTCIPPAKIWDSNVPGYCVNAIAAYYAIAGSSLGLDVLIIILPIPVLLKLRLNYKQKLVLVGMFATGFFVTVIQIIRIFTIKNLQAYTDSAAIIIWSAIEISLGIIVPCIPTYAPLVRSMAIASGIGSSPEPSRPWQSHDTPQYSNPRSGGGSGLGGKRDKFSAIRSTDMAYDMHTFATVITNHHDHGDRSSEEAIIHRGATDALSHADDDMSRDDRFQIQATTTVKVESHRLGDDRDEFHLSHRL</sequence>
<protein>
    <submittedName>
        <fullName evidence="9">Integral membrane protein (Pth11), putative</fullName>
    </submittedName>
</protein>
<dbReference type="Pfam" id="PF20684">
    <property type="entry name" value="Fung_rhodopsin"/>
    <property type="match status" value="1"/>
</dbReference>
<evidence type="ECO:0000256" key="2">
    <source>
        <dbReference type="ARBA" id="ARBA00022692"/>
    </source>
</evidence>
<dbReference type="AlphaFoldDB" id="B6QAQ1"/>
<reference evidence="10" key="1">
    <citation type="journal article" date="2015" name="Genome Announc.">
        <title>Genome sequence of the AIDS-associated pathogen Penicillium marneffei (ATCC18224) and its near taxonomic relative Talaromyces stipitatus (ATCC10500).</title>
        <authorList>
            <person name="Nierman W.C."/>
            <person name="Fedorova-Abrams N.D."/>
            <person name="Andrianopoulos A."/>
        </authorList>
    </citation>
    <scope>NUCLEOTIDE SEQUENCE [LARGE SCALE GENOMIC DNA]</scope>
    <source>
        <strain evidence="10">ATCC 18224 / CBS 334.59 / QM 7333</strain>
    </source>
</reference>
<dbReference type="PANTHER" id="PTHR33048">
    <property type="entry name" value="PTH11-LIKE INTEGRAL MEMBRANE PROTEIN (AFU_ORTHOLOGUE AFUA_5G11245)"/>
    <property type="match status" value="1"/>
</dbReference>
<dbReference type="PANTHER" id="PTHR33048:SF64">
    <property type="entry name" value="INTEGRAL MEMBRANE PROTEIN"/>
    <property type="match status" value="1"/>
</dbReference>
<feature type="transmembrane region" description="Helical" evidence="7">
    <location>
        <begin position="131"/>
        <end position="155"/>
    </location>
</feature>
<gene>
    <name evidence="9" type="ORF">PMAA_064240</name>
</gene>
<accession>B6QAQ1</accession>
<keyword evidence="2 7" id="KW-0812">Transmembrane</keyword>
<feature type="region of interest" description="Disordered" evidence="6">
    <location>
        <begin position="279"/>
        <end position="309"/>
    </location>
</feature>
<proteinExistence type="inferred from homology"/>
<keyword evidence="4 7" id="KW-0472">Membrane</keyword>
<feature type="transmembrane region" description="Helical" evidence="7">
    <location>
        <begin position="52"/>
        <end position="75"/>
    </location>
</feature>
<feature type="transmembrane region" description="Helical" evidence="7">
    <location>
        <begin position="242"/>
        <end position="261"/>
    </location>
</feature>
<dbReference type="Proteomes" id="UP000001294">
    <property type="component" value="Unassembled WGS sequence"/>
</dbReference>
<evidence type="ECO:0000256" key="6">
    <source>
        <dbReference type="SAM" id="MobiDB-lite"/>
    </source>
</evidence>
<dbReference type="GO" id="GO:0016020">
    <property type="term" value="C:membrane"/>
    <property type="evidence" value="ECO:0007669"/>
    <property type="project" value="UniProtKB-SubCell"/>
</dbReference>
<evidence type="ECO:0000256" key="3">
    <source>
        <dbReference type="ARBA" id="ARBA00022989"/>
    </source>
</evidence>
<evidence type="ECO:0000256" key="1">
    <source>
        <dbReference type="ARBA" id="ARBA00004141"/>
    </source>
</evidence>
<feature type="transmembrane region" description="Helical" evidence="7">
    <location>
        <begin position="175"/>
        <end position="197"/>
    </location>
</feature>
<comment type="subcellular location">
    <subcellularLocation>
        <location evidence="1">Membrane</location>
        <topology evidence="1">Multi-pass membrane protein</topology>
    </subcellularLocation>
</comment>